<accession>F4S7N0</accession>
<evidence type="ECO:0000256" key="1">
    <source>
        <dbReference type="SAM" id="MobiDB-lite"/>
    </source>
</evidence>
<reference evidence="4" key="1">
    <citation type="journal article" date="2011" name="Proc. Natl. Acad. Sci. U.S.A.">
        <title>Obligate biotrophy features unraveled by the genomic analysis of rust fungi.</title>
        <authorList>
            <person name="Duplessis S."/>
            <person name="Cuomo C.A."/>
            <person name="Lin Y.-C."/>
            <person name="Aerts A."/>
            <person name="Tisserant E."/>
            <person name="Veneault-Fourrey C."/>
            <person name="Joly D.L."/>
            <person name="Hacquard S."/>
            <person name="Amselem J."/>
            <person name="Cantarel B.L."/>
            <person name="Chiu R."/>
            <person name="Coutinho P.M."/>
            <person name="Feau N."/>
            <person name="Field M."/>
            <person name="Frey P."/>
            <person name="Gelhaye E."/>
            <person name="Goldberg J."/>
            <person name="Grabherr M.G."/>
            <person name="Kodira C.D."/>
            <person name="Kohler A."/>
            <person name="Kuees U."/>
            <person name="Lindquist E.A."/>
            <person name="Lucas S.M."/>
            <person name="Mago R."/>
            <person name="Mauceli E."/>
            <person name="Morin E."/>
            <person name="Murat C."/>
            <person name="Pangilinan J.L."/>
            <person name="Park R."/>
            <person name="Pearson M."/>
            <person name="Quesneville H."/>
            <person name="Rouhier N."/>
            <person name="Sakthikumar S."/>
            <person name="Salamov A.A."/>
            <person name="Schmutz J."/>
            <person name="Selles B."/>
            <person name="Shapiro H."/>
            <person name="Tanguay P."/>
            <person name="Tuskan G.A."/>
            <person name="Henrissat B."/>
            <person name="Van de Peer Y."/>
            <person name="Rouze P."/>
            <person name="Ellis J.G."/>
            <person name="Dodds P.N."/>
            <person name="Schein J.E."/>
            <person name="Zhong S."/>
            <person name="Hamelin R.C."/>
            <person name="Grigoriev I.V."/>
            <person name="Szabo L.J."/>
            <person name="Martin F."/>
        </authorList>
    </citation>
    <scope>NUCLEOTIDE SEQUENCE [LARGE SCALE GENOMIC DNA]</scope>
    <source>
        <strain evidence="4">98AG31 / pathotype 3-4-7</strain>
    </source>
</reference>
<feature type="region of interest" description="Disordered" evidence="1">
    <location>
        <begin position="382"/>
        <end position="426"/>
    </location>
</feature>
<feature type="region of interest" description="Disordered" evidence="1">
    <location>
        <begin position="199"/>
        <end position="230"/>
    </location>
</feature>
<sequence length="671" mass="75231">MQTDTSHKYILPVPDIIEINHKDRRKMDEYIESFPATQHGYRIRIGHSHSRSALSQYECYRSGYPQGGQQAVGTTKSARIGCPFEIDTRYLYHSSSWLLIYSHLGHNHPPDPNVKARKKHKDPNAQPILAPGVTLDNDKDQDPGPGDIDADSHDIIDSQTNVLSKSPVHLLNNPSLPSPDIGPNILSPATLTNAKVNTKPHDSRLPNVNQSHSPQHSKEMHCDYHPTQPSQRIKAPIEPHDSLDLTMSSLTARLRAMTPRRRQDTLIKIESIISEALPALVSFKPREPIESIISEAQPAMVSFNPHEPIESIISEAQPAMVSFNPHEPASSQPACSTPLKEAHEATIVETIDKLIDEFYDGPTELTTSTFNFKDLILSQPTENSTVPVDTTTKSPKSRKSSEEDTSLTPTIADKPPPPLLPISPTSLSLRSPVDCQRVTRKRAREAGILQKPHLINPNLPALLAKYRIHTWLEPYVIDLREVKGDGHCGFRAIAISVGQSQEEWADIRSRMHDTATTMPDERTLPEGRTECLARLATTKANVVSEQKYWLSMPAWGGLIATTFNRPVLYYEPGSYSQMVFPFLTPHNLNSPIVLAWADHHFASLLLDFTRPSFPAPRLCGTWRRFHSEDASSWLDVWQPLIDAHAKLIQAQIKYLRKKTKQRDPINLTLSD</sequence>
<dbReference type="CDD" id="cd22744">
    <property type="entry name" value="OTU"/>
    <property type="match status" value="1"/>
</dbReference>
<keyword evidence="4" id="KW-1185">Reference proteome</keyword>
<evidence type="ECO:0000313" key="3">
    <source>
        <dbReference type="EMBL" id="EGF99367.1"/>
    </source>
</evidence>
<dbReference type="SUPFAM" id="SSF54001">
    <property type="entry name" value="Cysteine proteinases"/>
    <property type="match status" value="1"/>
</dbReference>
<dbReference type="Gene3D" id="3.90.70.80">
    <property type="match status" value="1"/>
</dbReference>
<dbReference type="PROSITE" id="PS50802">
    <property type="entry name" value="OTU"/>
    <property type="match status" value="1"/>
</dbReference>
<dbReference type="VEuPathDB" id="FungiDB:MELLADRAFT_112799"/>
<gene>
    <name evidence="3" type="ORF">MELLADRAFT_112799</name>
</gene>
<dbReference type="HOGENOM" id="CLU_423932_0_0_1"/>
<dbReference type="RefSeq" id="XP_007417393.1">
    <property type="nucleotide sequence ID" value="XM_007417331.1"/>
</dbReference>
<feature type="region of interest" description="Disordered" evidence="1">
    <location>
        <begin position="110"/>
        <end position="150"/>
    </location>
</feature>
<dbReference type="Proteomes" id="UP000001072">
    <property type="component" value="Unassembled WGS sequence"/>
</dbReference>
<dbReference type="InParanoid" id="F4S7N0"/>
<evidence type="ECO:0000313" key="4">
    <source>
        <dbReference type="Proteomes" id="UP000001072"/>
    </source>
</evidence>
<dbReference type="KEGG" id="mlr:MELLADRAFT_112799"/>
<proteinExistence type="predicted"/>
<name>F4S7N0_MELLP</name>
<dbReference type="GeneID" id="18924793"/>
<dbReference type="EMBL" id="GL883160">
    <property type="protein sequence ID" value="EGF99367.1"/>
    <property type="molecule type" value="Genomic_DNA"/>
</dbReference>
<dbReference type="AlphaFoldDB" id="F4S7N0"/>
<evidence type="ECO:0000259" key="2">
    <source>
        <dbReference type="PROSITE" id="PS50802"/>
    </source>
</evidence>
<organism evidence="4">
    <name type="scientific">Melampsora larici-populina (strain 98AG31 / pathotype 3-4-7)</name>
    <name type="common">Poplar leaf rust fungus</name>
    <dbReference type="NCBI Taxonomy" id="747676"/>
    <lineage>
        <taxon>Eukaryota</taxon>
        <taxon>Fungi</taxon>
        <taxon>Dikarya</taxon>
        <taxon>Basidiomycota</taxon>
        <taxon>Pucciniomycotina</taxon>
        <taxon>Pucciniomycetes</taxon>
        <taxon>Pucciniales</taxon>
        <taxon>Melampsoraceae</taxon>
        <taxon>Melampsora</taxon>
    </lineage>
</organism>
<dbReference type="InterPro" id="IPR003323">
    <property type="entry name" value="OTU_dom"/>
</dbReference>
<feature type="domain" description="OTU" evidence="2">
    <location>
        <begin position="477"/>
        <end position="607"/>
    </location>
</feature>
<dbReference type="OrthoDB" id="2379842at2759"/>
<dbReference type="InterPro" id="IPR038765">
    <property type="entry name" value="Papain-like_cys_pep_sf"/>
</dbReference>
<protein>
    <recommendedName>
        <fullName evidence="2">OTU domain-containing protein</fullName>
    </recommendedName>
</protein>